<name>A0ACB6RHA2_9PLEO</name>
<sequence>MADLTKEDLEYQQHGGRHFQQSNWPQSESQQSNPHAKPHKETNTDCLPKTPAKPPKIIREKKRWVENEPEGVTRSTYRAAERESLRFGEMKSRRRRIVKVIVATYSFEHDRPPNSIVIPNSSFLVNTNSILIRTDAYACLLNLSTPKCPPSNPPDPCLKASHCPDKSRPRPSTFRRYPEARNEELREEKKMDKNTSSFAECHCFEVVE</sequence>
<evidence type="ECO:0000313" key="2">
    <source>
        <dbReference type="Proteomes" id="UP000799755"/>
    </source>
</evidence>
<evidence type="ECO:0000313" key="1">
    <source>
        <dbReference type="EMBL" id="KAF2477897.1"/>
    </source>
</evidence>
<gene>
    <name evidence="1" type="ORF">BDR25DRAFT_348205</name>
</gene>
<protein>
    <submittedName>
        <fullName evidence="1">Uncharacterized protein</fullName>
    </submittedName>
</protein>
<reference evidence="1" key="1">
    <citation type="journal article" date="2020" name="Stud. Mycol.">
        <title>101 Dothideomycetes genomes: a test case for predicting lifestyles and emergence of pathogens.</title>
        <authorList>
            <person name="Haridas S."/>
            <person name="Albert R."/>
            <person name="Binder M."/>
            <person name="Bloem J."/>
            <person name="Labutti K."/>
            <person name="Salamov A."/>
            <person name="Andreopoulos B."/>
            <person name="Baker S."/>
            <person name="Barry K."/>
            <person name="Bills G."/>
            <person name="Bluhm B."/>
            <person name="Cannon C."/>
            <person name="Castanera R."/>
            <person name="Culley D."/>
            <person name="Daum C."/>
            <person name="Ezra D."/>
            <person name="Gonzalez J."/>
            <person name="Henrissat B."/>
            <person name="Kuo A."/>
            <person name="Liang C."/>
            <person name="Lipzen A."/>
            <person name="Lutzoni F."/>
            <person name="Magnuson J."/>
            <person name="Mondo S."/>
            <person name="Nolan M."/>
            <person name="Ohm R."/>
            <person name="Pangilinan J."/>
            <person name="Park H.-J."/>
            <person name="Ramirez L."/>
            <person name="Alfaro M."/>
            <person name="Sun H."/>
            <person name="Tritt A."/>
            <person name="Yoshinaga Y."/>
            <person name="Zwiers L.-H."/>
            <person name="Turgeon B."/>
            <person name="Goodwin S."/>
            <person name="Spatafora J."/>
            <person name="Crous P."/>
            <person name="Grigoriev I."/>
        </authorList>
    </citation>
    <scope>NUCLEOTIDE SEQUENCE</scope>
    <source>
        <strain evidence="1">ATCC 200398</strain>
    </source>
</reference>
<proteinExistence type="predicted"/>
<accession>A0ACB6RHA2</accession>
<dbReference type="Proteomes" id="UP000799755">
    <property type="component" value="Unassembled WGS sequence"/>
</dbReference>
<comment type="caution">
    <text evidence="1">The sequence shown here is derived from an EMBL/GenBank/DDBJ whole genome shotgun (WGS) entry which is preliminary data.</text>
</comment>
<keyword evidence="2" id="KW-1185">Reference proteome</keyword>
<dbReference type="EMBL" id="MU003492">
    <property type="protein sequence ID" value="KAF2477897.1"/>
    <property type="molecule type" value="Genomic_DNA"/>
</dbReference>
<organism evidence="1 2">
    <name type="scientific">Lindgomyces ingoldianus</name>
    <dbReference type="NCBI Taxonomy" id="673940"/>
    <lineage>
        <taxon>Eukaryota</taxon>
        <taxon>Fungi</taxon>
        <taxon>Dikarya</taxon>
        <taxon>Ascomycota</taxon>
        <taxon>Pezizomycotina</taxon>
        <taxon>Dothideomycetes</taxon>
        <taxon>Pleosporomycetidae</taxon>
        <taxon>Pleosporales</taxon>
        <taxon>Lindgomycetaceae</taxon>
        <taxon>Lindgomyces</taxon>
    </lineage>
</organism>